<evidence type="ECO:0000313" key="4">
    <source>
        <dbReference type="Proteomes" id="UP000182658"/>
    </source>
</evidence>
<sequence length="183" mass="19928">MLPNYWIAAVYWIAATAAILVVGCDAAPSNATTRLARDSGEPPWYNKCQATSLQLGLAPTSGSDTAWDGPYRALFLTGTCENGTDPDRKVVMSGTYLNRCYSNVNGSLLPVSDGAGQFYSTCDWCYLDHPGQFQGWLICQCKDNGQNKVLVKTDLGEHLHLLSGVIGCNGAEGRPYIDWLQRL</sequence>
<evidence type="ECO:0000259" key="2">
    <source>
        <dbReference type="Pfam" id="PF08881"/>
    </source>
</evidence>
<evidence type="ECO:0000313" key="3">
    <source>
        <dbReference type="EMBL" id="OIW25323.1"/>
    </source>
</evidence>
<dbReference type="OrthoDB" id="4775147at2759"/>
<dbReference type="InterPro" id="IPR036673">
    <property type="entry name" value="Cyanovirin-N_sf"/>
</dbReference>
<proteinExistence type="predicted"/>
<protein>
    <recommendedName>
        <fullName evidence="2">Cyanovirin-N domain-containing protein</fullName>
    </recommendedName>
</protein>
<keyword evidence="1" id="KW-0472">Membrane</keyword>
<feature type="domain" description="Cyanovirin-N" evidence="2">
    <location>
        <begin position="72"/>
        <end position="160"/>
    </location>
</feature>
<dbReference type="EMBL" id="KV875102">
    <property type="protein sequence ID" value="OIW25323.1"/>
    <property type="molecule type" value="Genomic_DNA"/>
</dbReference>
<accession>A0A1J7IDF6</accession>
<feature type="transmembrane region" description="Helical" evidence="1">
    <location>
        <begin position="6"/>
        <end position="27"/>
    </location>
</feature>
<dbReference type="SUPFAM" id="SSF51322">
    <property type="entry name" value="Cyanovirin-N"/>
    <property type="match status" value="1"/>
</dbReference>
<dbReference type="Proteomes" id="UP000182658">
    <property type="component" value="Unassembled WGS sequence"/>
</dbReference>
<dbReference type="Pfam" id="PF08881">
    <property type="entry name" value="CVNH"/>
    <property type="match status" value="1"/>
</dbReference>
<dbReference type="InterPro" id="IPR011058">
    <property type="entry name" value="Cyanovirin-N"/>
</dbReference>
<keyword evidence="1" id="KW-1133">Transmembrane helix</keyword>
<keyword evidence="4" id="KW-1185">Reference proteome</keyword>
<organism evidence="3 4">
    <name type="scientific">Coniochaeta ligniaria NRRL 30616</name>
    <dbReference type="NCBI Taxonomy" id="1408157"/>
    <lineage>
        <taxon>Eukaryota</taxon>
        <taxon>Fungi</taxon>
        <taxon>Dikarya</taxon>
        <taxon>Ascomycota</taxon>
        <taxon>Pezizomycotina</taxon>
        <taxon>Sordariomycetes</taxon>
        <taxon>Sordariomycetidae</taxon>
        <taxon>Coniochaetales</taxon>
        <taxon>Coniochaetaceae</taxon>
        <taxon>Coniochaeta</taxon>
    </lineage>
</organism>
<keyword evidence="1" id="KW-0812">Transmembrane</keyword>
<evidence type="ECO:0000256" key="1">
    <source>
        <dbReference type="SAM" id="Phobius"/>
    </source>
</evidence>
<gene>
    <name evidence="3" type="ORF">CONLIGDRAFT_673431</name>
</gene>
<dbReference type="AlphaFoldDB" id="A0A1J7IDF6"/>
<reference evidence="3 4" key="1">
    <citation type="submission" date="2016-10" db="EMBL/GenBank/DDBJ databases">
        <title>Draft genome sequence of Coniochaeta ligniaria NRRL30616, a lignocellulolytic fungus for bioabatement of inhibitors in plant biomass hydrolysates.</title>
        <authorList>
            <consortium name="DOE Joint Genome Institute"/>
            <person name="Jimenez D.J."/>
            <person name="Hector R.E."/>
            <person name="Riley R."/>
            <person name="Sun H."/>
            <person name="Grigoriev I.V."/>
            <person name="Van Elsas J.D."/>
            <person name="Nichols N.N."/>
        </authorList>
    </citation>
    <scope>NUCLEOTIDE SEQUENCE [LARGE SCALE GENOMIC DNA]</scope>
    <source>
        <strain evidence="3 4">NRRL 30616</strain>
    </source>
</reference>
<name>A0A1J7IDF6_9PEZI</name>
<dbReference type="Gene3D" id="2.30.60.10">
    <property type="entry name" value="Cyanovirin-N"/>
    <property type="match status" value="1"/>
</dbReference>
<dbReference type="InParanoid" id="A0A1J7IDF6"/>